<evidence type="ECO:0000256" key="7">
    <source>
        <dbReference type="ARBA" id="ARBA00023277"/>
    </source>
</evidence>
<dbReference type="GO" id="GO:0004134">
    <property type="term" value="F:4-alpha-glucanotransferase activity"/>
    <property type="evidence" value="ECO:0007669"/>
    <property type="project" value="UniProtKB-EC"/>
</dbReference>
<evidence type="ECO:0000256" key="5">
    <source>
        <dbReference type="ARBA" id="ARBA00022676"/>
    </source>
</evidence>
<dbReference type="NCBIfam" id="NF011080">
    <property type="entry name" value="PRK14508.1-3"/>
    <property type="match status" value="1"/>
</dbReference>
<evidence type="ECO:0000256" key="3">
    <source>
        <dbReference type="ARBA" id="ARBA00012560"/>
    </source>
</evidence>
<evidence type="ECO:0000256" key="6">
    <source>
        <dbReference type="ARBA" id="ARBA00022679"/>
    </source>
</evidence>
<dbReference type="InterPro" id="IPR017853">
    <property type="entry name" value="GH"/>
</dbReference>
<evidence type="ECO:0000256" key="4">
    <source>
        <dbReference type="ARBA" id="ARBA00020295"/>
    </source>
</evidence>
<dbReference type="Gene3D" id="3.20.20.80">
    <property type="entry name" value="Glycosidases"/>
    <property type="match status" value="1"/>
</dbReference>
<name>A0A9D1W554_9FIRM</name>
<organism evidence="11 12">
    <name type="scientific">Candidatus Lachnoclostridium stercoripullorum</name>
    <dbReference type="NCBI Taxonomy" id="2838635"/>
    <lineage>
        <taxon>Bacteria</taxon>
        <taxon>Bacillati</taxon>
        <taxon>Bacillota</taxon>
        <taxon>Clostridia</taxon>
        <taxon>Lachnospirales</taxon>
        <taxon>Lachnospiraceae</taxon>
    </lineage>
</organism>
<dbReference type="PANTHER" id="PTHR32438">
    <property type="entry name" value="4-ALPHA-GLUCANOTRANSFERASE DPE1, CHLOROPLASTIC/AMYLOPLASTIC"/>
    <property type="match status" value="1"/>
</dbReference>
<dbReference type="AlphaFoldDB" id="A0A9D1W554"/>
<evidence type="ECO:0000313" key="12">
    <source>
        <dbReference type="Proteomes" id="UP000886780"/>
    </source>
</evidence>
<dbReference type="PANTHER" id="PTHR32438:SF5">
    <property type="entry name" value="4-ALPHA-GLUCANOTRANSFERASE DPE1, CHLOROPLASTIC_AMYLOPLASTIC"/>
    <property type="match status" value="1"/>
</dbReference>
<sequence>MRECGILLPITSIPSPYGIGGFSKAAYDFVDWLREAGQQYWQVLPFGPTGYGDSPYQSFGAFAGNPYFIDLDTLAEEKLLTKAECLEADCGQYPGYVDYERIYKTRYQVLRKAFARWKAGGCKSSQDLCPETEEYCVYMAVKDHFQGKSWAEWEDEIRLREPEAMAKLEVKLEEDILFYRFLQLKFQEQWKKLKAYANGKGIRIIGDIPIYVAFDSADSWFHPELFQFNAEREPDFVAGCPPDGFSPTGQLWGNPLYRWDYHKKTGYDWWIRRMAYCFELCDVVRVDHFRGFDEYYAIPAEDDTAAGGHWEKGPGLELFDAIERKLGKLEIIAEDLGFLTPSVFEMVRKSGFPGMKVLEFAFSADGQSIYLPYHYDENCVVYTGTHDNDTVQGWYQTMPEWDRDFSVRYLGNGHTPEEEIHWDFIRAALGSRAKLAVIPMQDYLGLGSEARINEPSTLGNNWKWRLLPENLDEDLAGKCRDLAWVYGRTGEEDKEESV</sequence>
<dbReference type="EC" id="2.4.1.25" evidence="3 10"/>
<evidence type="ECO:0000256" key="2">
    <source>
        <dbReference type="ARBA" id="ARBA00005684"/>
    </source>
</evidence>
<keyword evidence="7 10" id="KW-0119">Carbohydrate metabolism</keyword>
<dbReference type="Proteomes" id="UP000886780">
    <property type="component" value="Unassembled WGS sequence"/>
</dbReference>
<protein>
    <recommendedName>
        <fullName evidence="4 10">4-alpha-glucanotransferase</fullName>
        <ecNumber evidence="3 10">2.4.1.25</ecNumber>
    </recommendedName>
    <alternativeName>
        <fullName evidence="8 10">Amylomaltase</fullName>
    </alternativeName>
    <alternativeName>
        <fullName evidence="9 10">Disproportionating enzyme</fullName>
    </alternativeName>
</protein>
<dbReference type="Pfam" id="PF02446">
    <property type="entry name" value="Glyco_hydro_77"/>
    <property type="match status" value="1"/>
</dbReference>
<comment type="similarity">
    <text evidence="2 10">Belongs to the disproportionating enzyme family.</text>
</comment>
<comment type="caution">
    <text evidence="11">The sequence shown here is derived from an EMBL/GenBank/DDBJ whole genome shotgun (WGS) entry which is preliminary data.</text>
</comment>
<dbReference type="EMBL" id="DXEU01000149">
    <property type="protein sequence ID" value="HIX52805.1"/>
    <property type="molecule type" value="Genomic_DNA"/>
</dbReference>
<evidence type="ECO:0000313" key="11">
    <source>
        <dbReference type="EMBL" id="HIX52805.1"/>
    </source>
</evidence>
<dbReference type="SUPFAM" id="SSF51445">
    <property type="entry name" value="(Trans)glycosidases"/>
    <property type="match status" value="1"/>
</dbReference>
<evidence type="ECO:0000256" key="9">
    <source>
        <dbReference type="ARBA" id="ARBA00031501"/>
    </source>
</evidence>
<proteinExistence type="inferred from homology"/>
<reference evidence="11" key="2">
    <citation type="submission" date="2021-04" db="EMBL/GenBank/DDBJ databases">
        <authorList>
            <person name="Gilroy R."/>
        </authorList>
    </citation>
    <scope>NUCLEOTIDE SEQUENCE</scope>
    <source>
        <strain evidence="11">ChiGjej4B4-12881</strain>
    </source>
</reference>
<gene>
    <name evidence="11" type="primary">malQ</name>
    <name evidence="11" type="ORF">IAA28_08360</name>
</gene>
<comment type="catalytic activity">
    <reaction evidence="1 10">
        <text>Transfers a segment of a (1-&gt;4)-alpha-D-glucan to a new position in an acceptor, which may be glucose or a (1-&gt;4)-alpha-D-glucan.</text>
        <dbReference type="EC" id="2.4.1.25"/>
    </reaction>
</comment>
<dbReference type="NCBIfam" id="TIGR00217">
    <property type="entry name" value="malQ"/>
    <property type="match status" value="1"/>
</dbReference>
<dbReference type="GO" id="GO:0005975">
    <property type="term" value="P:carbohydrate metabolic process"/>
    <property type="evidence" value="ECO:0007669"/>
    <property type="project" value="InterPro"/>
</dbReference>
<accession>A0A9D1W554</accession>
<dbReference type="InterPro" id="IPR003385">
    <property type="entry name" value="Glyco_hydro_77"/>
</dbReference>
<reference evidence="11" key="1">
    <citation type="journal article" date="2021" name="PeerJ">
        <title>Extensive microbial diversity within the chicken gut microbiome revealed by metagenomics and culture.</title>
        <authorList>
            <person name="Gilroy R."/>
            <person name="Ravi A."/>
            <person name="Getino M."/>
            <person name="Pursley I."/>
            <person name="Horton D.L."/>
            <person name="Alikhan N.F."/>
            <person name="Baker D."/>
            <person name="Gharbi K."/>
            <person name="Hall N."/>
            <person name="Watson M."/>
            <person name="Adriaenssens E.M."/>
            <person name="Foster-Nyarko E."/>
            <person name="Jarju S."/>
            <person name="Secka A."/>
            <person name="Antonio M."/>
            <person name="Oren A."/>
            <person name="Chaudhuri R.R."/>
            <person name="La Ragione R."/>
            <person name="Hildebrand F."/>
            <person name="Pallen M.J."/>
        </authorList>
    </citation>
    <scope>NUCLEOTIDE SEQUENCE</scope>
    <source>
        <strain evidence="11">ChiGjej4B4-12881</strain>
    </source>
</reference>
<keyword evidence="5 10" id="KW-0328">Glycosyltransferase</keyword>
<evidence type="ECO:0000256" key="1">
    <source>
        <dbReference type="ARBA" id="ARBA00000439"/>
    </source>
</evidence>
<keyword evidence="6 10" id="KW-0808">Transferase</keyword>
<evidence type="ECO:0000256" key="8">
    <source>
        <dbReference type="ARBA" id="ARBA00031423"/>
    </source>
</evidence>
<evidence type="ECO:0000256" key="10">
    <source>
        <dbReference type="RuleBase" id="RU361207"/>
    </source>
</evidence>